<gene>
    <name evidence="3" type="ORF">BJ322DRAFT_493457</name>
</gene>
<evidence type="ECO:0000259" key="2">
    <source>
        <dbReference type="PROSITE" id="PS50076"/>
    </source>
</evidence>
<dbReference type="OrthoDB" id="442087at2759"/>
<keyword evidence="4" id="KW-1185">Reference proteome</keyword>
<feature type="compositionally biased region" description="Low complexity" evidence="1">
    <location>
        <begin position="104"/>
        <end position="132"/>
    </location>
</feature>
<organism evidence="3 4">
    <name type="scientific">Thelephora terrestris</name>
    <dbReference type="NCBI Taxonomy" id="56493"/>
    <lineage>
        <taxon>Eukaryota</taxon>
        <taxon>Fungi</taxon>
        <taxon>Dikarya</taxon>
        <taxon>Basidiomycota</taxon>
        <taxon>Agaricomycotina</taxon>
        <taxon>Agaricomycetes</taxon>
        <taxon>Thelephorales</taxon>
        <taxon>Thelephoraceae</taxon>
        <taxon>Thelephora</taxon>
    </lineage>
</organism>
<dbReference type="PROSITE" id="PS50076">
    <property type="entry name" value="DNAJ_2"/>
    <property type="match status" value="1"/>
</dbReference>
<dbReference type="PRINTS" id="PR00625">
    <property type="entry name" value="JDOMAIN"/>
</dbReference>
<feature type="domain" description="J" evidence="2">
    <location>
        <begin position="17"/>
        <end position="88"/>
    </location>
</feature>
<evidence type="ECO:0000313" key="3">
    <source>
        <dbReference type="EMBL" id="KAF9778325.1"/>
    </source>
</evidence>
<dbReference type="PANTHER" id="PTHR24074">
    <property type="entry name" value="CO-CHAPERONE PROTEIN DJLA"/>
    <property type="match status" value="1"/>
</dbReference>
<dbReference type="SUPFAM" id="SSF46565">
    <property type="entry name" value="Chaperone J-domain"/>
    <property type="match status" value="1"/>
</dbReference>
<dbReference type="SMART" id="SM00271">
    <property type="entry name" value="DnaJ"/>
    <property type="match status" value="1"/>
</dbReference>
<comment type="caution">
    <text evidence="3">The sequence shown here is derived from an EMBL/GenBank/DDBJ whole genome shotgun (WGS) entry which is preliminary data.</text>
</comment>
<dbReference type="Gene3D" id="1.10.287.110">
    <property type="entry name" value="DnaJ domain"/>
    <property type="match status" value="1"/>
</dbReference>
<evidence type="ECO:0000256" key="1">
    <source>
        <dbReference type="SAM" id="MobiDB-lite"/>
    </source>
</evidence>
<dbReference type="InterPro" id="IPR036869">
    <property type="entry name" value="J_dom_sf"/>
</dbReference>
<dbReference type="CDD" id="cd06257">
    <property type="entry name" value="DnaJ"/>
    <property type="match status" value="1"/>
</dbReference>
<name>A0A9P6L1A0_9AGAM</name>
<protein>
    <submittedName>
        <fullName evidence="3">DnaJ domain-containing protein</fullName>
    </submittedName>
</protein>
<sequence>MASHRQLLQQGVDLTTDPYEILGVSRTAVVEEIRRSYKQKVLETHPDKLPLSASEEEKILAQDLFYRIQEAFRVLNDPPLRRAYDVHHRPLPEQTPARANSRASTLSGTTTLVPTSTSSTAPARASTPPRNTKLIPSPIKRPHSGTVACLERLDESHERRMKERSEWARKAEERRLDKLKVYTASEEIQTMGQRQAALIEKMIQDLFALTPEWEIRRMKARAYKASRAGTRAH</sequence>
<proteinExistence type="predicted"/>
<dbReference type="Proteomes" id="UP000736335">
    <property type="component" value="Unassembled WGS sequence"/>
</dbReference>
<feature type="region of interest" description="Disordered" evidence="1">
    <location>
        <begin position="90"/>
        <end position="141"/>
    </location>
</feature>
<evidence type="ECO:0000313" key="4">
    <source>
        <dbReference type="Proteomes" id="UP000736335"/>
    </source>
</evidence>
<dbReference type="InterPro" id="IPR050817">
    <property type="entry name" value="DjlA_DnaK_co-chaperone"/>
</dbReference>
<dbReference type="Pfam" id="PF00226">
    <property type="entry name" value="DnaJ"/>
    <property type="match status" value="1"/>
</dbReference>
<reference evidence="3" key="1">
    <citation type="journal article" date="2020" name="Nat. Commun.">
        <title>Large-scale genome sequencing of mycorrhizal fungi provides insights into the early evolution of symbiotic traits.</title>
        <authorList>
            <person name="Miyauchi S."/>
            <person name="Kiss E."/>
            <person name="Kuo A."/>
            <person name="Drula E."/>
            <person name="Kohler A."/>
            <person name="Sanchez-Garcia M."/>
            <person name="Morin E."/>
            <person name="Andreopoulos B."/>
            <person name="Barry K.W."/>
            <person name="Bonito G."/>
            <person name="Buee M."/>
            <person name="Carver A."/>
            <person name="Chen C."/>
            <person name="Cichocki N."/>
            <person name="Clum A."/>
            <person name="Culley D."/>
            <person name="Crous P.W."/>
            <person name="Fauchery L."/>
            <person name="Girlanda M."/>
            <person name="Hayes R.D."/>
            <person name="Keri Z."/>
            <person name="LaButti K."/>
            <person name="Lipzen A."/>
            <person name="Lombard V."/>
            <person name="Magnuson J."/>
            <person name="Maillard F."/>
            <person name="Murat C."/>
            <person name="Nolan M."/>
            <person name="Ohm R.A."/>
            <person name="Pangilinan J."/>
            <person name="Pereira M.F."/>
            <person name="Perotto S."/>
            <person name="Peter M."/>
            <person name="Pfister S."/>
            <person name="Riley R."/>
            <person name="Sitrit Y."/>
            <person name="Stielow J.B."/>
            <person name="Szollosi G."/>
            <person name="Zifcakova L."/>
            <person name="Stursova M."/>
            <person name="Spatafora J.W."/>
            <person name="Tedersoo L."/>
            <person name="Vaario L.M."/>
            <person name="Yamada A."/>
            <person name="Yan M."/>
            <person name="Wang P."/>
            <person name="Xu J."/>
            <person name="Bruns T."/>
            <person name="Baldrian P."/>
            <person name="Vilgalys R."/>
            <person name="Dunand C."/>
            <person name="Henrissat B."/>
            <person name="Grigoriev I.V."/>
            <person name="Hibbett D."/>
            <person name="Nagy L.G."/>
            <person name="Martin F.M."/>
        </authorList>
    </citation>
    <scope>NUCLEOTIDE SEQUENCE</scope>
    <source>
        <strain evidence="3">UH-Tt-Lm1</strain>
    </source>
</reference>
<dbReference type="InterPro" id="IPR001623">
    <property type="entry name" value="DnaJ_domain"/>
</dbReference>
<dbReference type="AlphaFoldDB" id="A0A9P6L1A0"/>
<accession>A0A9P6L1A0</accession>
<dbReference type="EMBL" id="WIUZ02000023">
    <property type="protein sequence ID" value="KAF9778325.1"/>
    <property type="molecule type" value="Genomic_DNA"/>
</dbReference>
<reference evidence="3" key="2">
    <citation type="submission" date="2020-11" db="EMBL/GenBank/DDBJ databases">
        <authorList>
            <consortium name="DOE Joint Genome Institute"/>
            <person name="Kuo A."/>
            <person name="Miyauchi S."/>
            <person name="Kiss E."/>
            <person name="Drula E."/>
            <person name="Kohler A."/>
            <person name="Sanchez-Garcia M."/>
            <person name="Andreopoulos B."/>
            <person name="Barry K.W."/>
            <person name="Bonito G."/>
            <person name="Buee M."/>
            <person name="Carver A."/>
            <person name="Chen C."/>
            <person name="Cichocki N."/>
            <person name="Clum A."/>
            <person name="Culley D."/>
            <person name="Crous P.W."/>
            <person name="Fauchery L."/>
            <person name="Girlanda M."/>
            <person name="Hayes R."/>
            <person name="Keri Z."/>
            <person name="Labutti K."/>
            <person name="Lipzen A."/>
            <person name="Lombard V."/>
            <person name="Magnuson J."/>
            <person name="Maillard F."/>
            <person name="Morin E."/>
            <person name="Murat C."/>
            <person name="Nolan M."/>
            <person name="Ohm R."/>
            <person name="Pangilinan J."/>
            <person name="Pereira M."/>
            <person name="Perotto S."/>
            <person name="Peter M."/>
            <person name="Riley R."/>
            <person name="Sitrit Y."/>
            <person name="Stielow B."/>
            <person name="Szollosi G."/>
            <person name="Zifcakova L."/>
            <person name="Stursova M."/>
            <person name="Spatafora J.W."/>
            <person name="Tedersoo L."/>
            <person name="Vaario L.-M."/>
            <person name="Yamada A."/>
            <person name="Yan M."/>
            <person name="Wang P."/>
            <person name="Xu J."/>
            <person name="Bruns T."/>
            <person name="Baldrian P."/>
            <person name="Vilgalys R."/>
            <person name="Henrissat B."/>
            <person name="Grigoriev I.V."/>
            <person name="Hibbett D."/>
            <person name="Nagy L.G."/>
            <person name="Martin F.M."/>
        </authorList>
    </citation>
    <scope>NUCLEOTIDE SEQUENCE</scope>
    <source>
        <strain evidence="3">UH-Tt-Lm1</strain>
    </source>
</reference>